<dbReference type="EMBL" id="SKBN01000054">
    <property type="protein sequence ID" value="TGJ85003.1"/>
    <property type="molecule type" value="Genomic_DNA"/>
</dbReference>
<accession>A0A4Z0Z2K3</accession>
<comment type="caution">
    <text evidence="4">The sequence shown here is derived from an EMBL/GenBank/DDBJ whole genome shotgun (WGS) entry which is preliminary data.</text>
</comment>
<feature type="compositionally biased region" description="Low complexity" evidence="2">
    <location>
        <begin position="124"/>
        <end position="137"/>
    </location>
</feature>
<dbReference type="OrthoDB" id="2740448at2759"/>
<evidence type="ECO:0000256" key="1">
    <source>
        <dbReference type="ARBA" id="ARBA00023242"/>
    </source>
</evidence>
<keyword evidence="5" id="KW-1185">Reference proteome</keyword>
<evidence type="ECO:0000313" key="5">
    <source>
        <dbReference type="Proteomes" id="UP000297716"/>
    </source>
</evidence>
<protein>
    <recommendedName>
        <fullName evidence="3">Zn(2)-C6 fungal-type domain-containing protein</fullName>
    </recommendedName>
</protein>
<dbReference type="PROSITE" id="PS50048">
    <property type="entry name" value="ZN2_CY6_FUNGAL_2"/>
    <property type="match status" value="1"/>
</dbReference>
<feature type="region of interest" description="Disordered" evidence="2">
    <location>
        <begin position="246"/>
        <end position="274"/>
    </location>
</feature>
<feature type="region of interest" description="Disordered" evidence="2">
    <location>
        <begin position="76"/>
        <end position="150"/>
    </location>
</feature>
<evidence type="ECO:0000256" key="2">
    <source>
        <dbReference type="SAM" id="MobiDB-lite"/>
    </source>
</evidence>
<dbReference type="Proteomes" id="UP000297716">
    <property type="component" value="Unassembled WGS sequence"/>
</dbReference>
<dbReference type="InterPro" id="IPR001138">
    <property type="entry name" value="Zn2Cys6_DnaBD"/>
</dbReference>
<organism evidence="4 5">
    <name type="scientific">Xylaria hypoxylon</name>
    <dbReference type="NCBI Taxonomy" id="37992"/>
    <lineage>
        <taxon>Eukaryota</taxon>
        <taxon>Fungi</taxon>
        <taxon>Dikarya</taxon>
        <taxon>Ascomycota</taxon>
        <taxon>Pezizomycotina</taxon>
        <taxon>Sordariomycetes</taxon>
        <taxon>Xylariomycetidae</taxon>
        <taxon>Xylariales</taxon>
        <taxon>Xylariaceae</taxon>
        <taxon>Xylaria</taxon>
    </lineage>
</organism>
<dbReference type="CDD" id="cd00067">
    <property type="entry name" value="GAL4"/>
    <property type="match status" value="1"/>
</dbReference>
<evidence type="ECO:0000313" key="4">
    <source>
        <dbReference type="EMBL" id="TGJ85003.1"/>
    </source>
</evidence>
<keyword evidence="1" id="KW-0539">Nucleus</keyword>
<dbReference type="SUPFAM" id="SSF57701">
    <property type="entry name" value="Zn2/Cys6 DNA-binding domain"/>
    <property type="match status" value="1"/>
</dbReference>
<feature type="compositionally biased region" description="Polar residues" evidence="2">
    <location>
        <begin position="249"/>
        <end position="262"/>
    </location>
</feature>
<gene>
    <name evidence="4" type="ORF">E0Z10_g3716</name>
</gene>
<dbReference type="PROSITE" id="PS00463">
    <property type="entry name" value="ZN2_CY6_FUNGAL_1"/>
    <property type="match status" value="1"/>
</dbReference>
<feature type="compositionally biased region" description="Polar residues" evidence="2">
    <location>
        <begin position="138"/>
        <end position="150"/>
    </location>
</feature>
<feature type="compositionally biased region" description="Polar residues" evidence="2">
    <location>
        <begin position="94"/>
        <end position="112"/>
    </location>
</feature>
<dbReference type="GO" id="GO:0008270">
    <property type="term" value="F:zinc ion binding"/>
    <property type="evidence" value="ECO:0007669"/>
    <property type="project" value="InterPro"/>
</dbReference>
<name>A0A4Z0Z2K3_9PEZI</name>
<dbReference type="SMART" id="SM00066">
    <property type="entry name" value="GAL4"/>
    <property type="match status" value="1"/>
</dbReference>
<dbReference type="InterPro" id="IPR036864">
    <property type="entry name" value="Zn2-C6_fun-type_DNA-bd_sf"/>
</dbReference>
<dbReference type="AlphaFoldDB" id="A0A4Z0Z2K3"/>
<reference evidence="4 5" key="1">
    <citation type="submission" date="2019-03" db="EMBL/GenBank/DDBJ databases">
        <title>Draft genome sequence of Xylaria hypoxylon DSM 108379, a ubiquitous saprotrophic-parasitic fungi on hardwood.</title>
        <authorList>
            <person name="Buettner E."/>
            <person name="Leonhardt S."/>
            <person name="Gebauer A.M."/>
            <person name="Liers C."/>
            <person name="Hofrichter M."/>
            <person name="Kellner H."/>
        </authorList>
    </citation>
    <scope>NUCLEOTIDE SEQUENCE [LARGE SCALE GENOMIC DNA]</scope>
    <source>
        <strain evidence="4 5">DSM 108379</strain>
    </source>
</reference>
<dbReference type="Gene3D" id="4.10.240.10">
    <property type="entry name" value="Zn(2)-C6 fungal-type DNA-binding domain"/>
    <property type="match status" value="1"/>
</dbReference>
<dbReference type="Pfam" id="PF00172">
    <property type="entry name" value="Zn_clus"/>
    <property type="match status" value="1"/>
</dbReference>
<sequence length="465" mass="51295">MFGTLRLNQESNSVDFIERADGKAFCEAGNIIPPHSACVRCRAKRLRCDGQKPLCFRCKSFSLECTYAAVEGNTDRRRGHASGQKRNHSGEIIPSTSSSTSVACRKSAQVTPSPHLGADDQRRSSSSSSGYPSSPISTRPTTQNGTQMSNGASHVGVLVRGPQDSTNECDTYLDPNLLHATLHANSNDAELSFFAGETIGSIESSMVNLAGDTHEYDESLTSTDFNVGLATSWSFSSTKAFPFPDAQGPATTSDLTSYPSSQHAHEASTPFPISSRSQAQFEQKTLQYSNQQCDDRCLFTITPLLEEIEDRMQNMKPPRLEGVLRWQKNACRKCIQVLRCRTCYPSSEHMMLLIMFCDKLIMLTQKLLSHTTDKLKFQGSYSMRDYEVSDPNEMLGLVHLLSGLCVRSIGTLLSGIKASPGVEGRQVQLVLIRNIEQQVERTMSKTKESIILLLEQGFSDTDKSL</sequence>
<proteinExistence type="predicted"/>
<evidence type="ECO:0000259" key="3">
    <source>
        <dbReference type="PROSITE" id="PS50048"/>
    </source>
</evidence>
<feature type="domain" description="Zn(2)-C6 fungal-type" evidence="3">
    <location>
        <begin position="37"/>
        <end position="67"/>
    </location>
</feature>
<dbReference type="GO" id="GO:0000981">
    <property type="term" value="F:DNA-binding transcription factor activity, RNA polymerase II-specific"/>
    <property type="evidence" value="ECO:0007669"/>
    <property type="project" value="InterPro"/>
</dbReference>
<feature type="compositionally biased region" description="Basic residues" evidence="2">
    <location>
        <begin position="77"/>
        <end position="87"/>
    </location>
</feature>